<comment type="similarity">
    <text evidence="1 4">Belongs to the 4-oxalocrotonate tautomerase family.</text>
</comment>
<dbReference type="GO" id="GO:0016853">
    <property type="term" value="F:isomerase activity"/>
    <property type="evidence" value="ECO:0007669"/>
    <property type="project" value="UniProtKB-UniRule"/>
</dbReference>
<dbReference type="NCBIfam" id="NF002571">
    <property type="entry name" value="PRK02220.1"/>
    <property type="match status" value="1"/>
</dbReference>
<dbReference type="NCBIfam" id="TIGR00013">
    <property type="entry name" value="taut"/>
    <property type="match status" value="1"/>
</dbReference>
<evidence type="ECO:0000259" key="5">
    <source>
        <dbReference type="Pfam" id="PF01361"/>
    </source>
</evidence>
<evidence type="ECO:0000256" key="4">
    <source>
        <dbReference type="RuleBase" id="RU362032"/>
    </source>
</evidence>
<keyword evidence="2 4" id="KW-0413">Isomerase</keyword>
<dbReference type="PANTHER" id="PTHR35530:SF1">
    <property type="entry name" value="2-HYDROXYMUCONATE TAUTOMERASE"/>
    <property type="match status" value="1"/>
</dbReference>
<dbReference type="Proteomes" id="UP000321157">
    <property type="component" value="Unassembled WGS sequence"/>
</dbReference>
<sequence>MPLIQIHMLEGRTPEQKEELIGKVSHLVAETLQSPIQSVRVLIHEMPLEHWGIAGESVKTIRGRTSIEKRGDK</sequence>
<evidence type="ECO:0000256" key="1">
    <source>
        <dbReference type="ARBA" id="ARBA00006723"/>
    </source>
</evidence>
<dbReference type="OrthoDB" id="5405937at2"/>
<evidence type="ECO:0000313" key="7">
    <source>
        <dbReference type="Proteomes" id="UP000321157"/>
    </source>
</evidence>
<dbReference type="Pfam" id="PF01361">
    <property type="entry name" value="Tautomerase"/>
    <property type="match status" value="1"/>
</dbReference>
<protein>
    <recommendedName>
        <fullName evidence="4">Tautomerase</fullName>
        <ecNumber evidence="4">5.3.2.-</ecNumber>
    </recommendedName>
</protein>
<evidence type="ECO:0000256" key="2">
    <source>
        <dbReference type="ARBA" id="ARBA00023235"/>
    </source>
</evidence>
<dbReference type="CDD" id="cd00491">
    <property type="entry name" value="4Oxalocrotonate_Tautomerase"/>
    <property type="match status" value="1"/>
</dbReference>
<reference evidence="6 7" key="1">
    <citation type="submission" date="2019-07" db="EMBL/GenBank/DDBJ databases">
        <title>Whole genome shotgun sequence of Aneurinibacillus danicus NBRC 102444.</title>
        <authorList>
            <person name="Hosoyama A."/>
            <person name="Uohara A."/>
            <person name="Ohji S."/>
            <person name="Ichikawa N."/>
        </authorList>
    </citation>
    <scope>NUCLEOTIDE SEQUENCE [LARGE SCALE GENOMIC DNA]</scope>
    <source>
        <strain evidence="6 7">NBRC 102444</strain>
    </source>
</reference>
<dbReference type="AlphaFoldDB" id="A0A511VBA3"/>
<dbReference type="EMBL" id="BJXX01000171">
    <property type="protein sequence ID" value="GEN36217.1"/>
    <property type="molecule type" value="Genomic_DNA"/>
</dbReference>
<dbReference type="PANTHER" id="PTHR35530">
    <property type="entry name" value="TAUTOMERASE-RELATED"/>
    <property type="match status" value="1"/>
</dbReference>
<feature type="active site" description="Proton acceptor; via imino nitrogen" evidence="3">
    <location>
        <position position="2"/>
    </location>
</feature>
<feature type="domain" description="4-oxalocrotonate tautomerase-like" evidence="5">
    <location>
        <begin position="2"/>
        <end position="60"/>
    </location>
</feature>
<dbReference type="SUPFAM" id="SSF55331">
    <property type="entry name" value="Tautomerase/MIF"/>
    <property type="match status" value="1"/>
</dbReference>
<dbReference type="EC" id="5.3.2.-" evidence="4"/>
<comment type="caution">
    <text evidence="6">The sequence shown here is derived from an EMBL/GenBank/DDBJ whole genome shotgun (WGS) entry which is preliminary data.</text>
</comment>
<evidence type="ECO:0000313" key="6">
    <source>
        <dbReference type="EMBL" id="GEN36217.1"/>
    </source>
</evidence>
<dbReference type="RefSeq" id="WP_146811857.1">
    <property type="nucleotide sequence ID" value="NZ_BJXX01000171.1"/>
</dbReference>
<organism evidence="6 7">
    <name type="scientific">Aneurinibacillus danicus</name>
    <dbReference type="NCBI Taxonomy" id="267746"/>
    <lineage>
        <taxon>Bacteria</taxon>
        <taxon>Bacillati</taxon>
        <taxon>Bacillota</taxon>
        <taxon>Bacilli</taxon>
        <taxon>Bacillales</taxon>
        <taxon>Paenibacillaceae</taxon>
        <taxon>Aneurinibacillus group</taxon>
        <taxon>Aneurinibacillus</taxon>
    </lineage>
</organism>
<proteinExistence type="inferred from homology"/>
<keyword evidence="7" id="KW-1185">Reference proteome</keyword>
<evidence type="ECO:0000256" key="3">
    <source>
        <dbReference type="PIRSR" id="PIRSR618191-1"/>
    </source>
</evidence>
<dbReference type="Gene3D" id="3.30.429.10">
    <property type="entry name" value="Macrophage Migration Inhibitory Factor"/>
    <property type="match status" value="1"/>
</dbReference>
<dbReference type="InterPro" id="IPR014347">
    <property type="entry name" value="Tautomerase/MIF_sf"/>
</dbReference>
<dbReference type="InterPro" id="IPR004370">
    <property type="entry name" value="4-OT-like_dom"/>
</dbReference>
<name>A0A511VBA3_9BACL</name>
<dbReference type="InterPro" id="IPR018191">
    <property type="entry name" value="4-OT"/>
</dbReference>
<accession>A0A511VBA3</accession>
<gene>
    <name evidence="6" type="ORF">ADA01nite_36770</name>
</gene>